<dbReference type="Proteomes" id="UP000002039">
    <property type="component" value="Unassembled WGS sequence"/>
</dbReference>
<gene>
    <name evidence="1" type="ORF">BDCG_16250</name>
</gene>
<dbReference type="GeneID" id="69031142"/>
<evidence type="ECO:0000313" key="1">
    <source>
        <dbReference type="EMBL" id="OAS99666.1"/>
    </source>
</evidence>
<accession>A0ABX2VRT5</accession>
<organism evidence="1 2">
    <name type="scientific">Ajellomyces dermatitidis (strain ER-3 / ATCC MYA-2586)</name>
    <name type="common">Blastomyces dermatitidis</name>
    <dbReference type="NCBI Taxonomy" id="559297"/>
    <lineage>
        <taxon>Eukaryota</taxon>
        <taxon>Fungi</taxon>
        <taxon>Dikarya</taxon>
        <taxon>Ascomycota</taxon>
        <taxon>Pezizomycotina</taxon>
        <taxon>Eurotiomycetes</taxon>
        <taxon>Eurotiomycetidae</taxon>
        <taxon>Onygenales</taxon>
        <taxon>Ajellomycetaceae</taxon>
        <taxon>Blastomyces</taxon>
    </lineage>
</organism>
<evidence type="ECO:0000313" key="2">
    <source>
        <dbReference type="Proteomes" id="UP000002039"/>
    </source>
</evidence>
<reference evidence="2" key="1">
    <citation type="journal article" date="2015" name="PLoS Genet.">
        <title>The dynamic genome and transcriptome of the human fungal pathogen Blastomyces and close relative Emmonsia.</title>
        <authorList>
            <person name="Munoz J.F."/>
            <person name="Gauthier G.M."/>
            <person name="Desjardins C.A."/>
            <person name="Gallo J.E."/>
            <person name="Holder J."/>
            <person name="Sullivan T.D."/>
            <person name="Marty A.J."/>
            <person name="Carmen J.C."/>
            <person name="Chen Z."/>
            <person name="Ding L."/>
            <person name="Gujja S."/>
            <person name="Magrini V."/>
            <person name="Misas E."/>
            <person name="Mitreva M."/>
            <person name="Priest M."/>
            <person name="Saif S."/>
            <person name="Whiston E.A."/>
            <person name="Young S."/>
            <person name="Zeng Q."/>
            <person name="Goldman W.E."/>
            <person name="Mardis E.R."/>
            <person name="Taylor J.W."/>
            <person name="McEwen J.G."/>
            <person name="Clay O.K."/>
            <person name="Klein B.S."/>
            <person name="Cuomo C.A."/>
        </authorList>
    </citation>
    <scope>NUCLEOTIDE SEQUENCE [LARGE SCALE GENOMIC DNA]</scope>
    <source>
        <strain evidence="2">ER-3 / ATCC MYA-2586</strain>
    </source>
</reference>
<dbReference type="EMBL" id="EQ999973">
    <property type="protein sequence ID" value="OAS99666.1"/>
    <property type="molecule type" value="Genomic_DNA"/>
</dbReference>
<name>A0ABX2VRT5_AJEDR</name>
<protein>
    <submittedName>
        <fullName evidence="1">Uncharacterized protein</fullName>
    </submittedName>
</protein>
<dbReference type="RefSeq" id="XP_045279394.1">
    <property type="nucleotide sequence ID" value="XM_045425502.1"/>
</dbReference>
<sequence length="62" mass="7214">MTDDAGLSQHHYRSNTKIFRRDDLRDSMFHVEENFFELVVDVEETPSKQPAASVVKFTKKNA</sequence>
<keyword evidence="2" id="KW-1185">Reference proteome</keyword>
<proteinExistence type="predicted"/>